<protein>
    <submittedName>
        <fullName evidence="3">Copine-8</fullName>
    </submittedName>
</protein>
<sequence length="285" mass="30942">MNFTVAIDFTASNGNPAQSSSLHYINPYQPNQYASAIQAVGEIIQDYDSDKLFPVLGFGARIDNTQAPSHEFAVNFNPSNPYCQGVGGILHAYHSALPRVQLYGPTNFSPVINHVARFAQAPRDGSNYFVLLILTDGIITDMTQTIHAIVQASTLPMSIIIVGVGNAEFDAMDELDADDHKLRSPMTGRYADRDIVQFVPFRDFMGGRYGGDLNTSKMYLAKEVLAEIPDQVVSYMKIRGFKPRPPQQQASAPPPFQQPPPSGPGGPVHSAPGVPGIQPPPYPTA</sequence>
<proteinExistence type="predicted"/>
<feature type="domain" description="VWFA" evidence="2">
    <location>
        <begin position="1"/>
        <end position="204"/>
    </location>
</feature>
<reference evidence="3 4" key="1">
    <citation type="journal article" date="2021" name="Elife">
        <title>Chloroplast acquisition without the gene transfer in kleptoplastic sea slugs, Plakobranchus ocellatus.</title>
        <authorList>
            <person name="Maeda T."/>
            <person name="Takahashi S."/>
            <person name="Yoshida T."/>
            <person name="Shimamura S."/>
            <person name="Takaki Y."/>
            <person name="Nagai Y."/>
            <person name="Toyoda A."/>
            <person name="Suzuki Y."/>
            <person name="Arimoto A."/>
            <person name="Ishii H."/>
            <person name="Satoh N."/>
            <person name="Nishiyama T."/>
            <person name="Hasebe M."/>
            <person name="Maruyama T."/>
            <person name="Minagawa J."/>
            <person name="Obokata J."/>
            <person name="Shigenobu S."/>
        </authorList>
    </citation>
    <scope>NUCLEOTIDE SEQUENCE [LARGE SCALE GENOMIC DNA]</scope>
</reference>
<dbReference type="GO" id="GO:0005886">
    <property type="term" value="C:plasma membrane"/>
    <property type="evidence" value="ECO:0007669"/>
    <property type="project" value="TreeGrafter"/>
</dbReference>
<evidence type="ECO:0000313" key="4">
    <source>
        <dbReference type="Proteomes" id="UP000762676"/>
    </source>
</evidence>
<dbReference type="InterPro" id="IPR036465">
    <property type="entry name" value="vWFA_dom_sf"/>
</dbReference>
<dbReference type="GO" id="GO:0071277">
    <property type="term" value="P:cellular response to calcium ion"/>
    <property type="evidence" value="ECO:0007669"/>
    <property type="project" value="TreeGrafter"/>
</dbReference>
<dbReference type="InterPro" id="IPR002035">
    <property type="entry name" value="VWF_A"/>
</dbReference>
<dbReference type="InterPro" id="IPR010734">
    <property type="entry name" value="Copine_C"/>
</dbReference>
<organism evidence="3 4">
    <name type="scientific">Elysia marginata</name>
    <dbReference type="NCBI Taxonomy" id="1093978"/>
    <lineage>
        <taxon>Eukaryota</taxon>
        <taxon>Metazoa</taxon>
        <taxon>Spiralia</taxon>
        <taxon>Lophotrochozoa</taxon>
        <taxon>Mollusca</taxon>
        <taxon>Gastropoda</taxon>
        <taxon>Heterobranchia</taxon>
        <taxon>Euthyneura</taxon>
        <taxon>Panpulmonata</taxon>
        <taxon>Sacoglossa</taxon>
        <taxon>Placobranchoidea</taxon>
        <taxon>Plakobranchidae</taxon>
        <taxon>Elysia</taxon>
    </lineage>
</organism>
<evidence type="ECO:0000259" key="2">
    <source>
        <dbReference type="SMART" id="SM00327"/>
    </source>
</evidence>
<evidence type="ECO:0000313" key="3">
    <source>
        <dbReference type="EMBL" id="GFS12358.1"/>
    </source>
</evidence>
<dbReference type="SMART" id="SM00327">
    <property type="entry name" value="VWA"/>
    <property type="match status" value="1"/>
</dbReference>
<comment type="caution">
    <text evidence="3">The sequence shown here is derived from an EMBL/GenBank/DDBJ whole genome shotgun (WGS) entry which is preliminary data.</text>
</comment>
<gene>
    <name evidence="3" type="ORF">ElyMa_006695300</name>
</gene>
<evidence type="ECO:0000256" key="1">
    <source>
        <dbReference type="SAM" id="MobiDB-lite"/>
    </source>
</evidence>
<dbReference type="Pfam" id="PF07002">
    <property type="entry name" value="Copine"/>
    <property type="match status" value="1"/>
</dbReference>
<dbReference type="EMBL" id="BMAT01013402">
    <property type="protein sequence ID" value="GFS12358.1"/>
    <property type="molecule type" value="Genomic_DNA"/>
</dbReference>
<dbReference type="GO" id="GO:0005544">
    <property type="term" value="F:calcium-dependent phospholipid binding"/>
    <property type="evidence" value="ECO:0007669"/>
    <property type="project" value="InterPro"/>
</dbReference>
<name>A0AAV4IRC1_9GAST</name>
<keyword evidence="4" id="KW-1185">Reference proteome</keyword>
<dbReference type="AlphaFoldDB" id="A0AAV4IRC1"/>
<feature type="compositionally biased region" description="Low complexity" evidence="1">
    <location>
        <begin position="267"/>
        <end position="276"/>
    </location>
</feature>
<dbReference type="PANTHER" id="PTHR10857:SF106">
    <property type="entry name" value="C2 DOMAIN-CONTAINING PROTEIN"/>
    <property type="match status" value="1"/>
</dbReference>
<dbReference type="SUPFAM" id="SSF53300">
    <property type="entry name" value="vWA-like"/>
    <property type="match status" value="1"/>
</dbReference>
<dbReference type="PANTHER" id="PTHR10857">
    <property type="entry name" value="COPINE"/>
    <property type="match status" value="1"/>
</dbReference>
<dbReference type="Gene3D" id="3.40.50.410">
    <property type="entry name" value="von Willebrand factor, type A domain"/>
    <property type="match status" value="1"/>
</dbReference>
<dbReference type="InterPro" id="IPR045052">
    <property type="entry name" value="Copine"/>
</dbReference>
<feature type="region of interest" description="Disordered" evidence="1">
    <location>
        <begin position="242"/>
        <end position="285"/>
    </location>
</feature>
<dbReference type="Proteomes" id="UP000762676">
    <property type="component" value="Unassembled WGS sequence"/>
</dbReference>
<feature type="compositionally biased region" description="Pro residues" evidence="1">
    <location>
        <begin position="252"/>
        <end position="264"/>
    </location>
</feature>
<accession>A0AAV4IRC1</accession>